<evidence type="ECO:0000313" key="2">
    <source>
        <dbReference type="EMBL" id="TKB54598.1"/>
    </source>
</evidence>
<organism evidence="2 3">
    <name type="scientific">Ferrimonas aestuarii</name>
    <dbReference type="NCBI Taxonomy" id="2569539"/>
    <lineage>
        <taxon>Bacteria</taxon>
        <taxon>Pseudomonadati</taxon>
        <taxon>Pseudomonadota</taxon>
        <taxon>Gammaproteobacteria</taxon>
        <taxon>Alteromonadales</taxon>
        <taxon>Ferrimonadaceae</taxon>
        <taxon>Ferrimonas</taxon>
    </lineage>
</organism>
<keyword evidence="1" id="KW-0812">Transmembrane</keyword>
<accession>A0A4U1BQ24</accession>
<dbReference type="RefSeq" id="WP_136863733.1">
    <property type="nucleotide sequence ID" value="NZ_SWCJ01000008.1"/>
</dbReference>
<keyword evidence="3" id="KW-1185">Reference proteome</keyword>
<sequence>MSEQKAASSTNKASGFVRNGPDRLQKVFLYLILVNWLVAVLVVMKLPSLSLFSSLVAGGSVIALQLTLLQLAKLRARRAGDGYLLYPITACTILMVFVITGFVMFY</sequence>
<gene>
    <name evidence="2" type="ORF">FCL42_12360</name>
</gene>
<dbReference type="EMBL" id="SWCJ01000008">
    <property type="protein sequence ID" value="TKB54598.1"/>
    <property type="molecule type" value="Genomic_DNA"/>
</dbReference>
<name>A0A4U1BQ24_9GAMM</name>
<dbReference type="OrthoDB" id="5824172at2"/>
<reference evidence="2 3" key="1">
    <citation type="submission" date="2019-04" db="EMBL/GenBank/DDBJ databases">
        <authorList>
            <person name="Hwang J.C."/>
        </authorList>
    </citation>
    <scope>NUCLEOTIDE SEQUENCE [LARGE SCALE GENOMIC DNA]</scope>
    <source>
        <strain evidence="2 3">IMCC35002</strain>
    </source>
</reference>
<feature type="transmembrane region" description="Helical" evidence="1">
    <location>
        <begin position="50"/>
        <end position="71"/>
    </location>
</feature>
<protein>
    <submittedName>
        <fullName evidence="2">Uncharacterized protein</fullName>
    </submittedName>
</protein>
<evidence type="ECO:0000313" key="3">
    <source>
        <dbReference type="Proteomes" id="UP000305675"/>
    </source>
</evidence>
<dbReference type="Proteomes" id="UP000305675">
    <property type="component" value="Unassembled WGS sequence"/>
</dbReference>
<feature type="transmembrane region" description="Helical" evidence="1">
    <location>
        <begin position="27"/>
        <end position="44"/>
    </location>
</feature>
<comment type="caution">
    <text evidence="2">The sequence shown here is derived from an EMBL/GenBank/DDBJ whole genome shotgun (WGS) entry which is preliminary data.</text>
</comment>
<evidence type="ECO:0000256" key="1">
    <source>
        <dbReference type="SAM" id="Phobius"/>
    </source>
</evidence>
<keyword evidence="1" id="KW-1133">Transmembrane helix</keyword>
<dbReference type="AlphaFoldDB" id="A0A4U1BQ24"/>
<keyword evidence="1" id="KW-0472">Membrane</keyword>
<feature type="transmembrane region" description="Helical" evidence="1">
    <location>
        <begin position="83"/>
        <end position="105"/>
    </location>
</feature>
<proteinExistence type="predicted"/>